<evidence type="ECO:0000313" key="3">
    <source>
        <dbReference type="Proteomes" id="UP000252770"/>
    </source>
</evidence>
<name>A0A367YW53_9ACTN</name>
<evidence type="ECO:0008006" key="4">
    <source>
        <dbReference type="Google" id="ProtNLM"/>
    </source>
</evidence>
<evidence type="ECO:0000256" key="1">
    <source>
        <dbReference type="SAM" id="MobiDB-lite"/>
    </source>
</evidence>
<proteinExistence type="predicted"/>
<dbReference type="AlphaFoldDB" id="A0A367YW53"/>
<dbReference type="Proteomes" id="UP000252770">
    <property type="component" value="Unassembled WGS sequence"/>
</dbReference>
<dbReference type="GO" id="GO:0006355">
    <property type="term" value="P:regulation of DNA-templated transcription"/>
    <property type="evidence" value="ECO:0007669"/>
    <property type="project" value="InterPro"/>
</dbReference>
<protein>
    <recommendedName>
        <fullName evidence="4">Toxin-antitoxin system HicB family antitoxin</fullName>
    </recommendedName>
</protein>
<dbReference type="SUPFAM" id="SSF47598">
    <property type="entry name" value="Ribbon-helix-helix"/>
    <property type="match status" value="1"/>
</dbReference>
<keyword evidence="3" id="KW-1185">Reference proteome</keyword>
<comment type="caution">
    <text evidence="2">The sequence shown here is derived from an EMBL/GenBank/DDBJ whole genome shotgun (WGS) entry which is preliminary data.</text>
</comment>
<feature type="compositionally biased region" description="Pro residues" evidence="1">
    <location>
        <begin position="163"/>
        <end position="175"/>
    </location>
</feature>
<accession>A0A367YW53</accession>
<dbReference type="EMBL" id="QOUI01000004">
    <property type="protein sequence ID" value="RCK70048.1"/>
    <property type="molecule type" value="Genomic_DNA"/>
</dbReference>
<feature type="compositionally biased region" description="Basic and acidic residues" evidence="1">
    <location>
        <begin position="149"/>
        <end position="158"/>
    </location>
</feature>
<sequence>MNIDSYLESVRRGVRNAAALADDRTQQVADQLSAALESTVRLTLVQALADAATEVSAQLAPSSVSVRMDGDEPHFDVTLVEAEDEPEVIAPDEPVTEPSAEDEATARISLRLPQSLKTRVDQLADAQGVSTNVWLTQVITRAIMRGGRRERWGEERGGHRGGPVPPVPPVPPFGPDFPFGPGSPFGGRGRGRGGRRGPGPRGGRGGPETGGNVQGWVR</sequence>
<feature type="compositionally biased region" description="Gly residues" evidence="1">
    <location>
        <begin position="196"/>
        <end position="218"/>
    </location>
</feature>
<dbReference type="InterPro" id="IPR010985">
    <property type="entry name" value="Ribbon_hlx_hlx"/>
</dbReference>
<organism evidence="2 3">
    <name type="scientific">Desertihabitans brevis</name>
    <dbReference type="NCBI Taxonomy" id="2268447"/>
    <lineage>
        <taxon>Bacteria</taxon>
        <taxon>Bacillati</taxon>
        <taxon>Actinomycetota</taxon>
        <taxon>Actinomycetes</taxon>
        <taxon>Propionibacteriales</taxon>
        <taxon>Propionibacteriaceae</taxon>
        <taxon>Desertihabitans</taxon>
    </lineage>
</organism>
<gene>
    <name evidence="2" type="ORF">DT076_08615</name>
</gene>
<dbReference type="RefSeq" id="WP_114126234.1">
    <property type="nucleotide sequence ID" value="NZ_QOUI01000004.1"/>
</dbReference>
<reference evidence="2 3" key="1">
    <citation type="submission" date="2018-07" db="EMBL/GenBank/DDBJ databases">
        <title>Desertimonas flava gen. nov. sp. nov.</title>
        <authorList>
            <person name="Liu S."/>
        </authorList>
    </citation>
    <scope>NUCLEOTIDE SEQUENCE [LARGE SCALE GENOMIC DNA]</scope>
    <source>
        <strain evidence="2 3">16Sb5-5</strain>
    </source>
</reference>
<evidence type="ECO:0000313" key="2">
    <source>
        <dbReference type="EMBL" id="RCK70048.1"/>
    </source>
</evidence>
<feature type="region of interest" description="Disordered" evidence="1">
    <location>
        <begin position="149"/>
        <end position="218"/>
    </location>
</feature>